<dbReference type="PROSITE" id="PS51820">
    <property type="entry name" value="PA14"/>
    <property type="match status" value="1"/>
</dbReference>
<feature type="domain" description="PA14" evidence="5">
    <location>
        <begin position="382"/>
        <end position="543"/>
    </location>
</feature>
<feature type="signal peptide" evidence="4">
    <location>
        <begin position="1"/>
        <end position="23"/>
    </location>
</feature>
<comment type="similarity">
    <text evidence="1">Belongs to the prespore-cell-inducing factor family.</text>
</comment>
<evidence type="ECO:0000256" key="4">
    <source>
        <dbReference type="SAM" id="SignalP"/>
    </source>
</evidence>
<accession>A0A380S702</accession>
<dbReference type="InterPro" id="IPR011658">
    <property type="entry name" value="PA14_dom"/>
</dbReference>
<keyword evidence="3" id="KW-0325">Glycoprotein</keyword>
<name>A0A380S702_FIBSU</name>
<dbReference type="Proteomes" id="UP000255423">
    <property type="component" value="Unassembled WGS sequence"/>
</dbReference>
<organism evidence="6 7">
    <name type="scientific">Fibrobacter succinogenes</name>
    <name type="common">Bacteroides succinogenes</name>
    <dbReference type="NCBI Taxonomy" id="833"/>
    <lineage>
        <taxon>Bacteria</taxon>
        <taxon>Pseudomonadati</taxon>
        <taxon>Fibrobacterota</taxon>
        <taxon>Fibrobacteria</taxon>
        <taxon>Fibrobacterales</taxon>
        <taxon>Fibrobacteraceae</taxon>
        <taxon>Fibrobacter</taxon>
    </lineage>
</organism>
<dbReference type="EMBL" id="UHJL01000002">
    <property type="protein sequence ID" value="SUQ24518.1"/>
    <property type="molecule type" value="Genomic_DNA"/>
</dbReference>
<dbReference type="NCBIfam" id="TIGR02148">
    <property type="entry name" value="Fibro_Slime"/>
    <property type="match status" value="1"/>
</dbReference>
<evidence type="ECO:0000259" key="5">
    <source>
        <dbReference type="PROSITE" id="PS51820"/>
    </source>
</evidence>
<reference evidence="6 7" key="1">
    <citation type="submission" date="2017-08" db="EMBL/GenBank/DDBJ databases">
        <authorList>
            <person name="de Groot N.N."/>
        </authorList>
    </citation>
    <scope>NUCLEOTIDE SEQUENCE [LARGE SCALE GENOMIC DNA]</scope>
    <source>
        <strain evidence="6 7">HM2</strain>
    </source>
</reference>
<protein>
    <submittedName>
        <fullName evidence="6">Fibro-slime domain-containing protein</fullName>
    </submittedName>
</protein>
<evidence type="ECO:0000256" key="1">
    <source>
        <dbReference type="ARBA" id="ARBA00008709"/>
    </source>
</evidence>
<evidence type="ECO:0000313" key="6">
    <source>
        <dbReference type="EMBL" id="SUQ24518.1"/>
    </source>
</evidence>
<dbReference type="InterPro" id="IPR051154">
    <property type="entry name" value="Prespore-cell_inducing_factor"/>
</dbReference>
<dbReference type="InterPro" id="IPR011874">
    <property type="entry name" value="Fibro_Slime"/>
</dbReference>
<dbReference type="PANTHER" id="PTHR31137:SF13">
    <property type="entry name" value="PROTEIN PSID"/>
    <property type="match status" value="1"/>
</dbReference>
<sequence>MRISGLLYRVLVCLAIFSAYAFAQTVAVAHIIYEGNVLYYADNESNFVYKAVEKNSDGTFTIEFTNERLANGKKDVRRLQFGVGCNGNTCHTDLSPNNKPLLGELFPGYKENVTNAANIEKQEVWIVINEDKTLTISDTKPVVAVKPKKHIRFLTPWTNTNAIMFLNDSENYMHAVGSPYCGWFEAEVSKPSTANVYFKQTIGSTFVGSDGTTEDETTVTPINLDSAIALSDTIWVVAYQYGAPEVHTNYPGVLGECLPKILPVMMFDWYDGSMNSDGSKNGLSYGDGGAGRTGFDVRGVPMFGIGTSEDFGPDGCKGTPMTGMVEKQLGPNGVPVRAKNFPESSCTNATHLNNWFLPEVLYNDGVNTYTNVTCRDLELTLTDDGFWLGQKDDESPEGGLFLLDDFRWLDSAQTIENPHYDSLSGGDDIPGYHNYGFTMKIQAEFVYVKGQYFEFNGDDDVWVFINKKLVVDIGGQHKKVRKAVNLDTLNLTPGETYPFHIFYAERKRTQSNFMMRTSIDLKVESSMFLTDHSTDSTLIKKEVWQNIREKTLACDFSSNSESKRTERGPSNFTLFGKSLPMTGVALSKLDTAYYSGITITNDFTMLTINTTNISRMQTLPPGTYYVRVSLKNNPKEYKDVYFTIPPTELPNIAFADIIDSSYCFIADVIKQDTLCLDKYWKPLGNEISRDISSDTLPINMNSAEKLWAGRIYPINVSFVEEWARSYSGMVVQVSTNDAKLIPCDSLGNPLPNNEFVLIEGKNTFFVKATGAVTNGTITISTSVAKNKSVNWTNINIAEPPVPQIETAYIYDRNGDGRGDSVWVSFNKPLGGNSVLNTITFTFGYTHYELTNVVYAEGARELSIVADGDGFSSSISTGGATEPYSGKITAQYTYTNPEDFTVSNFSVDGLLGDAIGPIIMAAEISYTADGKTMLTLTFSEGLNTLNANSDLFSYRSYGSGSLSTFVQEADYLATAPANRWKLIFSKKTISDIIPIVGDSIRIKPPSEGGLALDLVGIPAHDLNPWVRITGEQRITVTSPPVVTMDKNSPNFELTKEIVRSDSATVPILVQSDNPLTATQVGEIYGTQGHYLGDMNMSELVENEISEIAKVVKTSTVYTDKDAVKNGSPSTTVTLETIIGMMERNEISPKEAKERFGVSQVIINAYNNGLLTKENLNNYMHGTDDDIKTIAESMADKTELSYKTIYFSSLGQFVNSDEGKIACNDNIFKTDGSQNCLGNEGHLYLAWNMRSHKGRLAGTGVYIARLEIRLIVNGKRITKRTQDFLWGFRHGKLAIADFGLQ</sequence>
<evidence type="ECO:0000256" key="2">
    <source>
        <dbReference type="ARBA" id="ARBA00022729"/>
    </source>
</evidence>
<evidence type="ECO:0000256" key="3">
    <source>
        <dbReference type="ARBA" id="ARBA00023180"/>
    </source>
</evidence>
<dbReference type="InterPro" id="IPR037524">
    <property type="entry name" value="PA14/GLEYA"/>
</dbReference>
<proteinExistence type="inferred from homology"/>
<dbReference type="GO" id="GO:0005576">
    <property type="term" value="C:extracellular region"/>
    <property type="evidence" value="ECO:0007669"/>
    <property type="project" value="TreeGrafter"/>
</dbReference>
<dbReference type="Pfam" id="PF07691">
    <property type="entry name" value="PA14"/>
    <property type="match status" value="1"/>
</dbReference>
<feature type="chain" id="PRO_5016846477" evidence="4">
    <location>
        <begin position="24"/>
        <end position="1299"/>
    </location>
</feature>
<keyword evidence="2 4" id="KW-0732">Signal</keyword>
<evidence type="ECO:0000313" key="7">
    <source>
        <dbReference type="Proteomes" id="UP000255423"/>
    </source>
</evidence>
<dbReference type="PANTHER" id="PTHR31137">
    <property type="entry name" value="PROTEIN PSIB-RELATED-RELATED"/>
    <property type="match status" value="1"/>
</dbReference>
<gene>
    <name evidence="6" type="ORF">SAMN05661053_1924</name>
</gene>